<dbReference type="EMBL" id="BMWV01000011">
    <property type="protein sequence ID" value="GGY56510.1"/>
    <property type="molecule type" value="Genomic_DNA"/>
</dbReference>
<reference evidence="2" key="3">
    <citation type="submission" date="2022-12" db="EMBL/GenBank/DDBJ databases">
        <authorList>
            <person name="Sun Q."/>
            <person name="Kim S."/>
        </authorList>
    </citation>
    <scope>NUCLEOTIDE SEQUENCE</scope>
    <source>
        <strain evidence="2">KCTC 12343</strain>
    </source>
</reference>
<evidence type="ECO:0000313" key="3">
    <source>
        <dbReference type="EMBL" id="QBI05153.1"/>
    </source>
</evidence>
<dbReference type="PROSITE" id="PS51257">
    <property type="entry name" value="PROKAR_LIPOPROTEIN"/>
    <property type="match status" value="1"/>
</dbReference>
<accession>A0A411X8H4</accession>
<keyword evidence="4" id="KW-1185">Reference proteome</keyword>
<keyword evidence="1" id="KW-0732">Signal</keyword>
<evidence type="ECO:0000313" key="5">
    <source>
        <dbReference type="Proteomes" id="UP000628442"/>
    </source>
</evidence>
<reference evidence="3 4" key="2">
    <citation type="submission" date="2019-02" db="EMBL/GenBank/DDBJ databases">
        <title>Draft Genome Sequences of Six Type Strains of the Genus Massilia.</title>
        <authorList>
            <person name="Miess H."/>
            <person name="Frediansyhah A."/>
            <person name="Gross H."/>
        </authorList>
    </citation>
    <scope>NUCLEOTIDE SEQUENCE [LARGE SCALE GENOMIC DNA]</scope>
    <source>
        <strain evidence="3 4">DSM 17472</strain>
    </source>
</reference>
<evidence type="ECO:0000313" key="4">
    <source>
        <dbReference type="Proteomes" id="UP000292307"/>
    </source>
</evidence>
<proteinExistence type="predicted"/>
<dbReference type="Proteomes" id="UP000628442">
    <property type="component" value="Unassembled WGS sequence"/>
</dbReference>
<protein>
    <submittedName>
        <fullName evidence="2">Uncharacterized protein</fullName>
    </submittedName>
</protein>
<sequence length="181" mass="19259">MRALLTHAASIVLFACATAASAATPEAKALFEQARAAATAEYKAVRERCNSLAGNPKDVCIAEAKAARVRAEADATAQFRNTLRAYTKARIDIANADFALDRTRCAALAGNERDVCVERAKASRTAALADARADKKVIEARSDAREDKRIAEYKVAAEKCDALSGTAKDQCVAAAKSQFGY</sequence>
<dbReference type="AlphaFoldDB" id="A0A411X8H4"/>
<dbReference type="Proteomes" id="UP000292307">
    <property type="component" value="Chromosome"/>
</dbReference>
<organism evidence="2 5">
    <name type="scientific">Pseudoduganella albidiflava</name>
    <dbReference type="NCBI Taxonomy" id="321983"/>
    <lineage>
        <taxon>Bacteria</taxon>
        <taxon>Pseudomonadati</taxon>
        <taxon>Pseudomonadota</taxon>
        <taxon>Betaproteobacteria</taxon>
        <taxon>Burkholderiales</taxon>
        <taxon>Oxalobacteraceae</taxon>
        <taxon>Telluria group</taxon>
        <taxon>Pseudoduganella</taxon>
    </lineage>
</organism>
<dbReference type="OrthoDB" id="5769605at2"/>
<feature type="signal peptide" evidence="1">
    <location>
        <begin position="1"/>
        <end position="22"/>
    </location>
</feature>
<evidence type="ECO:0000313" key="2">
    <source>
        <dbReference type="EMBL" id="GGY56510.1"/>
    </source>
</evidence>
<name>A0A411X8H4_9BURK</name>
<dbReference type="EMBL" id="CP036401">
    <property type="protein sequence ID" value="QBI05153.1"/>
    <property type="molecule type" value="Genomic_DNA"/>
</dbReference>
<evidence type="ECO:0000256" key="1">
    <source>
        <dbReference type="SAM" id="SignalP"/>
    </source>
</evidence>
<reference evidence="2" key="1">
    <citation type="journal article" date="2014" name="Int. J. Syst. Evol. Microbiol.">
        <title>Complete genome sequence of Corynebacterium casei LMG S-19264T (=DSM 44701T), isolated from a smear-ripened cheese.</title>
        <authorList>
            <consortium name="US DOE Joint Genome Institute (JGI-PGF)"/>
            <person name="Walter F."/>
            <person name="Albersmeier A."/>
            <person name="Kalinowski J."/>
            <person name="Ruckert C."/>
        </authorList>
    </citation>
    <scope>NUCLEOTIDE SEQUENCE</scope>
    <source>
        <strain evidence="2">KCTC 12343</strain>
    </source>
</reference>
<gene>
    <name evidence="3" type="ORF">EYF70_19635</name>
    <name evidence="2" type="ORF">GCM10007387_43760</name>
</gene>
<feature type="chain" id="PRO_5044602062" evidence="1">
    <location>
        <begin position="23"/>
        <end position="181"/>
    </location>
</feature>